<sequence length="199" mass="22728">MTEFSLLELNRNKMRTIYLFIATLMFGHTVLAQSANDKKTAEVVSQVRLSQKYAVKMLEDYRENGKSKVEDLFAYFQMLTDASLTDDLKKEVVKNIKNSFQNQNPEVIDFTSETNDTIKLDSLIDKLLFSEPIVFKVSDAEQNNSETGLSWKTNYTITRVKSGVSQNIKVSQLVYLFEQNKVFGTSSKNVTVSFLGKME</sequence>
<name>A0A4P7PS83_9FLAO</name>
<proteinExistence type="predicted"/>
<keyword evidence="2" id="KW-1185">Reference proteome</keyword>
<evidence type="ECO:0000313" key="2">
    <source>
        <dbReference type="Proteomes" id="UP000296862"/>
    </source>
</evidence>
<evidence type="ECO:0000313" key="1">
    <source>
        <dbReference type="EMBL" id="QBZ97757.1"/>
    </source>
</evidence>
<dbReference type="EMBL" id="CP038810">
    <property type="protein sequence ID" value="QBZ97757.1"/>
    <property type="molecule type" value="Genomic_DNA"/>
</dbReference>
<gene>
    <name evidence="1" type="ORF">GS03_01255</name>
</gene>
<protein>
    <submittedName>
        <fullName evidence="1">Uncharacterized protein</fullName>
    </submittedName>
</protein>
<reference evidence="1 2" key="1">
    <citation type="submission" date="2019-04" db="EMBL/GenBank/DDBJ databases">
        <title>Flavobacterium sp. GS03.</title>
        <authorList>
            <person name="Kim H."/>
        </authorList>
    </citation>
    <scope>NUCLEOTIDE SEQUENCE [LARGE SCALE GENOMIC DNA]</scope>
    <source>
        <strain evidence="1 2">GS03</strain>
    </source>
</reference>
<dbReference type="AlphaFoldDB" id="A0A4P7PS83"/>
<organism evidence="1 2">
    <name type="scientific">Flavobacterium sangjuense</name>
    <dbReference type="NCBI Taxonomy" id="2518177"/>
    <lineage>
        <taxon>Bacteria</taxon>
        <taxon>Pseudomonadati</taxon>
        <taxon>Bacteroidota</taxon>
        <taxon>Flavobacteriia</taxon>
        <taxon>Flavobacteriales</taxon>
        <taxon>Flavobacteriaceae</taxon>
        <taxon>Flavobacterium</taxon>
    </lineage>
</organism>
<dbReference type="KEGG" id="fsn:GS03_01255"/>
<dbReference type="Proteomes" id="UP000296862">
    <property type="component" value="Chromosome"/>
</dbReference>
<accession>A0A4P7PS83</accession>